<comment type="caution">
    <text evidence="2">The sequence shown here is derived from an EMBL/GenBank/DDBJ whole genome shotgun (WGS) entry which is preliminary data.</text>
</comment>
<organism evidence="2 3">
    <name type="scientific">Araneus ventricosus</name>
    <name type="common">Orbweaver spider</name>
    <name type="synonym">Epeira ventricosa</name>
    <dbReference type="NCBI Taxonomy" id="182803"/>
    <lineage>
        <taxon>Eukaryota</taxon>
        <taxon>Metazoa</taxon>
        <taxon>Ecdysozoa</taxon>
        <taxon>Arthropoda</taxon>
        <taxon>Chelicerata</taxon>
        <taxon>Arachnida</taxon>
        <taxon>Araneae</taxon>
        <taxon>Araneomorphae</taxon>
        <taxon>Entelegynae</taxon>
        <taxon>Araneoidea</taxon>
        <taxon>Araneidae</taxon>
        <taxon>Araneus</taxon>
    </lineage>
</organism>
<gene>
    <name evidence="2" type="ORF">AVEN_87199_1</name>
</gene>
<dbReference type="EMBL" id="BGPR01027896">
    <property type="protein sequence ID" value="GBN98736.1"/>
    <property type="molecule type" value="Genomic_DNA"/>
</dbReference>
<protein>
    <recommendedName>
        <fullName evidence="4">C2H2-type domain-containing protein</fullName>
    </recommendedName>
</protein>
<evidence type="ECO:0000256" key="1">
    <source>
        <dbReference type="SAM" id="MobiDB-lite"/>
    </source>
</evidence>
<proteinExistence type="predicted"/>
<name>A0A4Y2TH25_ARAVE</name>
<dbReference type="AlphaFoldDB" id="A0A4Y2TH25"/>
<evidence type="ECO:0008006" key="4">
    <source>
        <dbReference type="Google" id="ProtNLM"/>
    </source>
</evidence>
<reference evidence="2 3" key="1">
    <citation type="journal article" date="2019" name="Sci. Rep.">
        <title>Orb-weaving spider Araneus ventricosus genome elucidates the spidroin gene catalogue.</title>
        <authorList>
            <person name="Kono N."/>
            <person name="Nakamura H."/>
            <person name="Ohtoshi R."/>
            <person name="Moran D.A.P."/>
            <person name="Shinohara A."/>
            <person name="Yoshida Y."/>
            <person name="Fujiwara M."/>
            <person name="Mori M."/>
            <person name="Tomita M."/>
            <person name="Arakawa K."/>
        </authorList>
    </citation>
    <scope>NUCLEOTIDE SEQUENCE [LARGE SCALE GENOMIC DNA]</scope>
</reference>
<sequence length="100" mass="11364">MRWNTSDFSEYRDPLPDGCTGIKLSCHHKSSRPPRECQATQASKPLKAVSMDGSLVCQICEYRAPSAKALRVHLVQVHQRQEQQRHRPTSQDPSPRQAIL</sequence>
<keyword evidence="3" id="KW-1185">Reference proteome</keyword>
<feature type="region of interest" description="Disordered" evidence="1">
    <location>
        <begin position="78"/>
        <end position="100"/>
    </location>
</feature>
<accession>A0A4Y2TH25</accession>
<dbReference type="Proteomes" id="UP000499080">
    <property type="component" value="Unassembled WGS sequence"/>
</dbReference>
<evidence type="ECO:0000313" key="2">
    <source>
        <dbReference type="EMBL" id="GBN98736.1"/>
    </source>
</evidence>
<evidence type="ECO:0000313" key="3">
    <source>
        <dbReference type="Proteomes" id="UP000499080"/>
    </source>
</evidence>